<comment type="similarity">
    <text evidence="1">Belongs to the short-chain dehydrogenases/reductases (SDR) family.</text>
</comment>
<sequence length="248" mass="26228">MQKVMLITGASRGIGAATARLAAQRGYALGINYRQRRDSADALVREIEAAGGRAVALGADVGDENQVLRMFEQLDQAFGRLDVLVNNAGMLERQMRLEDMDGARIERVLRANVLGSFLCAREAIRRMSTRHGGQGGAIVNLSSIAARIGAPDEYVDYAAAKGAIDSMTLGLAKELAGDGIRVNAVRPGVIRTEIHASGGEPDRVERVRQAVPMGRGGEAEEVAAAILWLAGEEASYTSGAILDVAGGR</sequence>
<dbReference type="KEGG" id="pre:PCA10_20020"/>
<dbReference type="eggNOG" id="COG1028">
    <property type="taxonomic scope" value="Bacteria"/>
</dbReference>
<dbReference type="AlphaFoldDB" id="S6BFA2"/>
<protein>
    <submittedName>
        <fullName evidence="4">Putative oxidoreductase</fullName>
    </submittedName>
</protein>
<evidence type="ECO:0000313" key="4">
    <source>
        <dbReference type="EMBL" id="BAN47734.1"/>
    </source>
</evidence>
<keyword evidence="2" id="KW-0560">Oxidoreductase</keyword>
<organism evidence="4 5">
    <name type="scientific">Metapseudomonas resinovorans NBRC 106553</name>
    <dbReference type="NCBI Taxonomy" id="1245471"/>
    <lineage>
        <taxon>Bacteria</taxon>
        <taxon>Pseudomonadati</taxon>
        <taxon>Pseudomonadota</taxon>
        <taxon>Gammaproteobacteria</taxon>
        <taxon>Pseudomonadales</taxon>
        <taxon>Pseudomonadaceae</taxon>
        <taxon>Metapseudomonas</taxon>
    </lineage>
</organism>
<dbReference type="PRINTS" id="PR00080">
    <property type="entry name" value="SDRFAMILY"/>
</dbReference>
<dbReference type="RefSeq" id="WP_016491934.1">
    <property type="nucleotide sequence ID" value="NC_021499.1"/>
</dbReference>
<dbReference type="PATRIC" id="fig|1245471.3.peg.2018"/>
<dbReference type="InterPro" id="IPR002347">
    <property type="entry name" value="SDR_fam"/>
</dbReference>
<dbReference type="SMART" id="SM00822">
    <property type="entry name" value="PKS_KR"/>
    <property type="match status" value="1"/>
</dbReference>
<evidence type="ECO:0000256" key="1">
    <source>
        <dbReference type="ARBA" id="ARBA00006484"/>
    </source>
</evidence>
<dbReference type="InterPro" id="IPR057326">
    <property type="entry name" value="KR_dom"/>
</dbReference>
<dbReference type="STRING" id="1245471.PCA10_20020"/>
<dbReference type="InterPro" id="IPR036291">
    <property type="entry name" value="NAD(P)-bd_dom_sf"/>
</dbReference>
<feature type="domain" description="Ketoreductase" evidence="3">
    <location>
        <begin position="3"/>
        <end position="188"/>
    </location>
</feature>
<dbReference type="HOGENOM" id="CLU_010194_1_3_6"/>
<dbReference type="NCBIfam" id="NF004777">
    <property type="entry name" value="PRK06123.1"/>
    <property type="match status" value="1"/>
</dbReference>
<evidence type="ECO:0000256" key="2">
    <source>
        <dbReference type="ARBA" id="ARBA00023002"/>
    </source>
</evidence>
<dbReference type="PROSITE" id="PS00061">
    <property type="entry name" value="ADH_SHORT"/>
    <property type="match status" value="1"/>
</dbReference>
<reference evidence="4 5" key="1">
    <citation type="journal article" date="2013" name="Genome Announc.">
        <title>Complete Genome Sequence of the Carbazole Degrader Pseudomonas resinovorans Strain CA10 (NBRC 106553).</title>
        <authorList>
            <person name="Shintani M."/>
            <person name="Hosoyama A."/>
            <person name="Ohji S."/>
            <person name="Tsuchikane K."/>
            <person name="Takarada H."/>
            <person name="Yamazoe A."/>
            <person name="Fujita N."/>
            <person name="Nojiri H."/>
        </authorList>
    </citation>
    <scope>NUCLEOTIDE SEQUENCE [LARGE SCALE GENOMIC DNA]</scope>
    <source>
        <strain evidence="4 5">NBRC 106553</strain>
    </source>
</reference>
<dbReference type="EMBL" id="AP013068">
    <property type="protein sequence ID" value="BAN47734.1"/>
    <property type="molecule type" value="Genomic_DNA"/>
</dbReference>
<dbReference type="Gene3D" id="3.40.50.720">
    <property type="entry name" value="NAD(P)-binding Rossmann-like Domain"/>
    <property type="match status" value="1"/>
</dbReference>
<dbReference type="Pfam" id="PF13561">
    <property type="entry name" value="adh_short_C2"/>
    <property type="match status" value="1"/>
</dbReference>
<evidence type="ECO:0000313" key="5">
    <source>
        <dbReference type="Proteomes" id="UP000015503"/>
    </source>
</evidence>
<dbReference type="Proteomes" id="UP000015503">
    <property type="component" value="Chromosome"/>
</dbReference>
<name>S6BFA2_METRE</name>
<dbReference type="PANTHER" id="PTHR48107:SF7">
    <property type="entry name" value="RE15974P"/>
    <property type="match status" value="1"/>
</dbReference>
<dbReference type="PRINTS" id="PR00081">
    <property type="entry name" value="GDHRDH"/>
</dbReference>
<keyword evidence="5" id="KW-1185">Reference proteome</keyword>
<proteinExistence type="inferred from homology"/>
<dbReference type="OrthoDB" id="20590at2"/>
<dbReference type="InterPro" id="IPR020904">
    <property type="entry name" value="Sc_DH/Rdtase_CS"/>
</dbReference>
<dbReference type="FunFam" id="3.40.50.720:FF:000084">
    <property type="entry name" value="Short-chain dehydrogenase reductase"/>
    <property type="match status" value="1"/>
</dbReference>
<dbReference type="SUPFAM" id="SSF51735">
    <property type="entry name" value="NAD(P)-binding Rossmann-fold domains"/>
    <property type="match status" value="1"/>
</dbReference>
<evidence type="ECO:0000259" key="3">
    <source>
        <dbReference type="SMART" id="SM00822"/>
    </source>
</evidence>
<dbReference type="PANTHER" id="PTHR48107">
    <property type="entry name" value="NADPH-DEPENDENT ALDEHYDE REDUCTASE-LIKE PROTEIN, CHLOROPLASTIC-RELATED"/>
    <property type="match status" value="1"/>
</dbReference>
<accession>S6BFA2</accession>
<gene>
    <name evidence="4" type="ORF">PCA10_20020</name>
</gene>
<dbReference type="GO" id="GO:0016614">
    <property type="term" value="F:oxidoreductase activity, acting on CH-OH group of donors"/>
    <property type="evidence" value="ECO:0007669"/>
    <property type="project" value="UniProtKB-ARBA"/>
</dbReference>